<dbReference type="SUPFAM" id="SSF54695">
    <property type="entry name" value="POZ domain"/>
    <property type="match status" value="1"/>
</dbReference>
<dbReference type="Pfam" id="PF00651">
    <property type="entry name" value="BTB"/>
    <property type="match status" value="1"/>
</dbReference>
<reference evidence="2 3" key="1">
    <citation type="journal article" date="2014" name="PLoS Genet.">
        <title>Analysis of the Phlebiopsis gigantea genome, transcriptome and secretome provides insight into its pioneer colonization strategies of wood.</title>
        <authorList>
            <person name="Hori C."/>
            <person name="Ishida T."/>
            <person name="Igarashi K."/>
            <person name="Samejima M."/>
            <person name="Suzuki H."/>
            <person name="Master E."/>
            <person name="Ferreira P."/>
            <person name="Ruiz-Duenas F.J."/>
            <person name="Held B."/>
            <person name="Canessa P."/>
            <person name="Larrondo L.F."/>
            <person name="Schmoll M."/>
            <person name="Druzhinina I.S."/>
            <person name="Kubicek C.P."/>
            <person name="Gaskell J.A."/>
            <person name="Kersten P."/>
            <person name="St John F."/>
            <person name="Glasner J."/>
            <person name="Sabat G."/>
            <person name="Splinter BonDurant S."/>
            <person name="Syed K."/>
            <person name="Yadav J."/>
            <person name="Mgbeahuruike A.C."/>
            <person name="Kovalchuk A."/>
            <person name="Asiegbu F.O."/>
            <person name="Lackner G."/>
            <person name="Hoffmeister D."/>
            <person name="Rencoret J."/>
            <person name="Gutierrez A."/>
            <person name="Sun H."/>
            <person name="Lindquist E."/>
            <person name="Barry K."/>
            <person name="Riley R."/>
            <person name="Grigoriev I.V."/>
            <person name="Henrissat B."/>
            <person name="Kues U."/>
            <person name="Berka R.M."/>
            <person name="Martinez A.T."/>
            <person name="Covert S.F."/>
            <person name="Blanchette R.A."/>
            <person name="Cullen D."/>
        </authorList>
    </citation>
    <scope>NUCLEOTIDE SEQUENCE [LARGE SCALE GENOMIC DNA]</scope>
    <source>
        <strain evidence="2 3">11061_1 CR5-6</strain>
    </source>
</reference>
<evidence type="ECO:0000313" key="2">
    <source>
        <dbReference type="EMBL" id="KIP07134.1"/>
    </source>
</evidence>
<dbReference type="CDD" id="cd18186">
    <property type="entry name" value="BTB_POZ_ZBTB_KLHL-like"/>
    <property type="match status" value="1"/>
</dbReference>
<name>A0A0C3NPR3_PHLG1</name>
<dbReference type="Gene3D" id="3.30.710.10">
    <property type="entry name" value="Potassium Channel Kv1.1, Chain A"/>
    <property type="match status" value="1"/>
</dbReference>
<protein>
    <recommendedName>
        <fullName evidence="1">BTB domain-containing protein</fullName>
    </recommendedName>
</protein>
<dbReference type="SMART" id="SM00225">
    <property type="entry name" value="BTB"/>
    <property type="match status" value="1"/>
</dbReference>
<dbReference type="InterPro" id="IPR000210">
    <property type="entry name" value="BTB/POZ_dom"/>
</dbReference>
<evidence type="ECO:0000313" key="3">
    <source>
        <dbReference type="Proteomes" id="UP000053257"/>
    </source>
</evidence>
<evidence type="ECO:0000259" key="1">
    <source>
        <dbReference type="PROSITE" id="PS50097"/>
    </source>
</evidence>
<organism evidence="2 3">
    <name type="scientific">Phlebiopsis gigantea (strain 11061_1 CR5-6)</name>
    <name type="common">White-rot fungus</name>
    <name type="synonym">Peniophora gigantea</name>
    <dbReference type="NCBI Taxonomy" id="745531"/>
    <lineage>
        <taxon>Eukaryota</taxon>
        <taxon>Fungi</taxon>
        <taxon>Dikarya</taxon>
        <taxon>Basidiomycota</taxon>
        <taxon>Agaricomycotina</taxon>
        <taxon>Agaricomycetes</taxon>
        <taxon>Polyporales</taxon>
        <taxon>Phanerochaetaceae</taxon>
        <taxon>Phlebiopsis</taxon>
    </lineage>
</organism>
<dbReference type="EMBL" id="KN840503">
    <property type="protein sequence ID" value="KIP07134.1"/>
    <property type="molecule type" value="Genomic_DNA"/>
</dbReference>
<gene>
    <name evidence="2" type="ORF">PHLGIDRAFT_127839</name>
</gene>
<dbReference type="OrthoDB" id="3357985at2759"/>
<dbReference type="HOGENOM" id="CLU_052397_0_1_1"/>
<sequence length="349" mass="38609">MPDAFGRALTIIRVLASFRATDSNATPTPDNVPLTQHLFNSPSADVILRSSDNVDFRAHKIILAEASSILEAIFSLPQPTSATSASVSTPNSDANYLIEEGLPIVPFPENSRTLNALLGILYPGKGARDMDISLAADVLVAADKYSFLGVVTQMEVILSQSRLIEENPMRLYALARRYDMPELAKKSAKETLLHPFPGPHIAEFKDVPATALYDLFTYRNKCIQLLETLLVNPSANVWETDQCPIPRYGFRAYYNQGFTMQCGNNGHVRTVEINDFLHLVKREYALRVSGSTLKSSSLWDSCISRLYSCAFCMSTIAPQLLEFNDRLAAILDAQISQASLLSGHHRVTH</sequence>
<feature type="domain" description="BTB" evidence="1">
    <location>
        <begin position="44"/>
        <end position="125"/>
    </location>
</feature>
<proteinExistence type="predicted"/>
<keyword evidence="3" id="KW-1185">Reference proteome</keyword>
<dbReference type="PROSITE" id="PS50097">
    <property type="entry name" value="BTB"/>
    <property type="match status" value="1"/>
</dbReference>
<accession>A0A0C3NPR3</accession>
<dbReference type="InterPro" id="IPR011333">
    <property type="entry name" value="SKP1/BTB/POZ_sf"/>
</dbReference>
<dbReference type="Proteomes" id="UP000053257">
    <property type="component" value="Unassembled WGS sequence"/>
</dbReference>
<dbReference type="AlphaFoldDB" id="A0A0C3NPR3"/>